<name>A0A0T5P402_9RHOB</name>
<evidence type="ECO:0000313" key="3">
    <source>
        <dbReference type="EMBL" id="QEW26415.1"/>
    </source>
</evidence>
<reference evidence="2 4" key="1">
    <citation type="submission" date="2015-04" db="EMBL/GenBank/DDBJ databases">
        <title>The draft genome sequence of Roseovarius indicus B108T.</title>
        <authorList>
            <person name="Li G."/>
            <person name="Lai Q."/>
            <person name="Shao Z."/>
            <person name="Yan P."/>
        </authorList>
    </citation>
    <scope>NUCLEOTIDE SEQUENCE [LARGE SCALE GENOMIC DNA]</scope>
    <source>
        <strain evidence="2 4">B108</strain>
    </source>
</reference>
<dbReference type="STRING" id="540747.SAMN04488031_11469"/>
<evidence type="ECO:0000256" key="1">
    <source>
        <dbReference type="SAM" id="MobiDB-lite"/>
    </source>
</evidence>
<dbReference type="AlphaFoldDB" id="A0A0T5P402"/>
<feature type="region of interest" description="Disordered" evidence="1">
    <location>
        <begin position="1"/>
        <end position="73"/>
    </location>
</feature>
<feature type="compositionally biased region" description="Acidic residues" evidence="1">
    <location>
        <begin position="16"/>
        <end position="26"/>
    </location>
</feature>
<gene>
    <name evidence="3" type="ORF">RIdsm_02214</name>
    <name evidence="2" type="ORF">XM52_21470</name>
</gene>
<sequence>MAERKRSKDGSRDSEEYIDETTGEPGDEGRAGGTLARKIGTRDEEKRNTERPAGRTRVTGADERDHGSDRGDE</sequence>
<feature type="compositionally biased region" description="Basic and acidic residues" evidence="1">
    <location>
        <begin position="60"/>
        <end position="73"/>
    </location>
</feature>
<accession>A0A0T5P402</accession>
<dbReference type="PATRIC" id="fig|540747.5.peg.2062"/>
<dbReference type="EMBL" id="CP031598">
    <property type="protein sequence ID" value="QEW26415.1"/>
    <property type="molecule type" value="Genomic_DNA"/>
</dbReference>
<organism evidence="2 4">
    <name type="scientific">Roseovarius indicus</name>
    <dbReference type="NCBI Taxonomy" id="540747"/>
    <lineage>
        <taxon>Bacteria</taxon>
        <taxon>Pseudomonadati</taxon>
        <taxon>Pseudomonadota</taxon>
        <taxon>Alphaproteobacteria</taxon>
        <taxon>Rhodobacterales</taxon>
        <taxon>Roseobacteraceae</taxon>
        <taxon>Roseovarius</taxon>
    </lineage>
</organism>
<evidence type="ECO:0000313" key="4">
    <source>
        <dbReference type="Proteomes" id="UP000051401"/>
    </source>
</evidence>
<evidence type="ECO:0000313" key="5">
    <source>
        <dbReference type="Proteomes" id="UP000325785"/>
    </source>
</evidence>
<dbReference type="Proteomes" id="UP000325785">
    <property type="component" value="Chromosome"/>
</dbReference>
<reference evidence="3 5" key="2">
    <citation type="submission" date="2018-08" db="EMBL/GenBank/DDBJ databases">
        <title>Genetic Globetrotter - A new plasmid hitch-hiking vast phylogenetic and geographic distances.</title>
        <authorList>
            <person name="Vollmers J."/>
            <person name="Petersen J."/>
        </authorList>
    </citation>
    <scope>NUCLEOTIDE SEQUENCE [LARGE SCALE GENOMIC DNA]</scope>
    <source>
        <strain evidence="3 5">DSM 26383</strain>
    </source>
</reference>
<evidence type="ECO:0000313" key="2">
    <source>
        <dbReference type="EMBL" id="KRS15864.1"/>
    </source>
</evidence>
<dbReference type="EMBL" id="LAXI01000018">
    <property type="protein sequence ID" value="KRS15864.1"/>
    <property type="molecule type" value="Genomic_DNA"/>
</dbReference>
<dbReference type="KEGG" id="rid:RIdsm_02214"/>
<keyword evidence="4" id="KW-1185">Reference proteome</keyword>
<feature type="compositionally biased region" description="Basic and acidic residues" evidence="1">
    <location>
        <begin position="1"/>
        <end position="15"/>
    </location>
</feature>
<feature type="compositionally biased region" description="Basic and acidic residues" evidence="1">
    <location>
        <begin position="40"/>
        <end position="53"/>
    </location>
</feature>
<dbReference type="RefSeq" id="WP_057819398.1">
    <property type="nucleotide sequence ID" value="NZ_CAXRJZ010000020.1"/>
</dbReference>
<protein>
    <submittedName>
        <fullName evidence="2">Uncharacterized protein</fullName>
    </submittedName>
</protein>
<dbReference type="Proteomes" id="UP000051401">
    <property type="component" value="Unassembled WGS sequence"/>
</dbReference>
<proteinExistence type="predicted"/>
<dbReference type="OrthoDB" id="7868955at2"/>